<evidence type="ECO:0000259" key="1">
    <source>
        <dbReference type="SMART" id="SM01117"/>
    </source>
</evidence>
<sequence length="151" mass="16715">MHSIVQRQIDGLLYELNFYTELLYTIPCTITRNIIINQIRNRLSMLNFLTSLSKAEAGMATQITGVPALTQLPQQGQKTFTSEELSRYNGKNGNPAYVAVNRVVYDVTNNAAWAAATHVGLSAGRDLTQEFASCHNGQKILDDLTIVGRLI</sequence>
<dbReference type="SMART" id="SM01117">
    <property type="entry name" value="Cyt-b5"/>
    <property type="match status" value="1"/>
</dbReference>
<feature type="domain" description="Cytochrome b5 heme-binding" evidence="1">
    <location>
        <begin position="80"/>
        <end position="151"/>
    </location>
</feature>
<dbReference type="EMBL" id="VSSQ01065457">
    <property type="protein sequence ID" value="MPN18176.1"/>
    <property type="molecule type" value="Genomic_DNA"/>
</dbReference>
<dbReference type="InterPro" id="IPR036400">
    <property type="entry name" value="Cyt_B5-like_heme/steroid_sf"/>
</dbReference>
<dbReference type="InterPro" id="IPR001199">
    <property type="entry name" value="Cyt_B5-like_heme/steroid-bd"/>
</dbReference>
<gene>
    <name evidence="2" type="ORF">SDC9_165534</name>
</gene>
<organism evidence="2">
    <name type="scientific">bioreactor metagenome</name>
    <dbReference type="NCBI Taxonomy" id="1076179"/>
    <lineage>
        <taxon>unclassified sequences</taxon>
        <taxon>metagenomes</taxon>
        <taxon>ecological metagenomes</taxon>
    </lineage>
</organism>
<dbReference type="SUPFAM" id="SSF55856">
    <property type="entry name" value="Cytochrome b5-like heme/steroid binding domain"/>
    <property type="match status" value="1"/>
</dbReference>
<name>A0A645FWE6_9ZZZZ</name>
<accession>A0A645FWE6</accession>
<protein>
    <recommendedName>
        <fullName evidence="1">Cytochrome b5 heme-binding domain-containing protein</fullName>
    </recommendedName>
</protein>
<dbReference type="AlphaFoldDB" id="A0A645FWE6"/>
<comment type="caution">
    <text evidence="2">The sequence shown here is derived from an EMBL/GenBank/DDBJ whole genome shotgun (WGS) entry which is preliminary data.</text>
</comment>
<proteinExistence type="predicted"/>
<dbReference type="Pfam" id="PF00173">
    <property type="entry name" value="Cyt-b5"/>
    <property type="match status" value="1"/>
</dbReference>
<reference evidence="2" key="1">
    <citation type="submission" date="2019-08" db="EMBL/GenBank/DDBJ databases">
        <authorList>
            <person name="Kucharzyk K."/>
            <person name="Murdoch R.W."/>
            <person name="Higgins S."/>
            <person name="Loffler F."/>
        </authorList>
    </citation>
    <scope>NUCLEOTIDE SEQUENCE</scope>
</reference>
<evidence type="ECO:0000313" key="2">
    <source>
        <dbReference type="EMBL" id="MPN18176.1"/>
    </source>
</evidence>
<dbReference type="Gene3D" id="3.10.120.10">
    <property type="entry name" value="Cytochrome b5-like heme/steroid binding domain"/>
    <property type="match status" value="1"/>
</dbReference>